<dbReference type="PANTHER" id="PTHR30287:SF1">
    <property type="entry name" value="INNER MEMBRANE PROTEIN"/>
    <property type="match status" value="1"/>
</dbReference>
<dbReference type="EMBL" id="JAADJO010000020">
    <property type="protein sequence ID" value="NDJ74391.1"/>
    <property type="molecule type" value="Genomic_DNA"/>
</dbReference>
<evidence type="ECO:0000256" key="4">
    <source>
        <dbReference type="ARBA" id="ARBA00022989"/>
    </source>
</evidence>
<dbReference type="AlphaFoldDB" id="A0A6B2FUJ1"/>
<keyword evidence="5 6" id="KW-0472">Membrane</keyword>
<protein>
    <submittedName>
        <fullName evidence="8">ABC transporter permease</fullName>
    </submittedName>
</protein>
<feature type="transmembrane region" description="Helical" evidence="6">
    <location>
        <begin position="670"/>
        <end position="692"/>
    </location>
</feature>
<feature type="transmembrane region" description="Helical" evidence="6">
    <location>
        <begin position="252"/>
        <end position="272"/>
    </location>
</feature>
<name>A0A6B2FUJ1_9LACO</name>
<dbReference type="Pfam" id="PF02687">
    <property type="entry name" value="FtsX"/>
    <property type="match status" value="2"/>
</dbReference>
<comment type="caution">
    <text evidence="8">The sequence shown here is derived from an EMBL/GenBank/DDBJ whole genome shotgun (WGS) entry which is preliminary data.</text>
</comment>
<keyword evidence="3 6" id="KW-0812">Transmembrane</keyword>
<comment type="subcellular location">
    <subcellularLocation>
        <location evidence="1">Cell membrane</location>
        <topology evidence="1">Multi-pass membrane protein</topology>
    </subcellularLocation>
</comment>
<keyword evidence="4 6" id="KW-1133">Transmembrane helix</keyword>
<feature type="transmembrane region" description="Helical" evidence="6">
    <location>
        <begin position="618"/>
        <end position="640"/>
    </location>
</feature>
<reference evidence="8" key="1">
    <citation type="submission" date="2020-01" db="EMBL/GenBank/DDBJ databases">
        <title>Vaginal microbiome of pregnant Indian women: Insights into the genome of dominants Lactobacillus species.</title>
        <authorList>
            <person name="Das B."/>
            <person name="Mehta O."/>
            <person name="Ghosh T.S."/>
            <person name="Kothidar A."/>
            <person name="Gowtham M.R."/>
            <person name="Mitra R."/>
            <person name="Kshetrapal P."/>
            <person name="Wadhwa N."/>
            <person name="Thiruvengadam R."/>
            <person name="Nair G.B."/>
            <person name="Bhatnagar S."/>
            <person name="Das B."/>
        </authorList>
    </citation>
    <scope>NUCLEOTIDE SEQUENCE</scope>
    <source>
        <strain evidence="8">Indica</strain>
    </source>
</reference>
<feature type="domain" description="ABC3 transporter permease C-terminal" evidence="7">
    <location>
        <begin position="624"/>
        <end position="741"/>
    </location>
</feature>
<dbReference type="InterPro" id="IPR038766">
    <property type="entry name" value="Membrane_comp_ABC_pdt"/>
</dbReference>
<evidence type="ECO:0000259" key="7">
    <source>
        <dbReference type="Pfam" id="PF02687"/>
    </source>
</evidence>
<evidence type="ECO:0000256" key="2">
    <source>
        <dbReference type="ARBA" id="ARBA00022475"/>
    </source>
</evidence>
<organism evidence="8">
    <name type="scientific">Lactobacillus paragasseri</name>
    <dbReference type="NCBI Taxonomy" id="2107999"/>
    <lineage>
        <taxon>Bacteria</taxon>
        <taxon>Bacillati</taxon>
        <taxon>Bacillota</taxon>
        <taxon>Bacilli</taxon>
        <taxon>Lactobacillales</taxon>
        <taxon>Lactobacillaceae</taxon>
        <taxon>Lactobacillus</taxon>
    </lineage>
</organism>
<evidence type="ECO:0000256" key="3">
    <source>
        <dbReference type="ARBA" id="ARBA00022692"/>
    </source>
</evidence>
<dbReference type="PANTHER" id="PTHR30287">
    <property type="entry name" value="MEMBRANE COMPONENT OF PREDICTED ABC SUPERFAMILY METABOLITE UPTAKE TRANSPORTER"/>
    <property type="match status" value="1"/>
</dbReference>
<sequence>MKLLNRKLFRDIKHNWAQFMSVFLMAMLSIIVFVGLQGAWHGLQVSLNNYLNQNQLPNYWIQSQYITNNDKNKLLATQGIKKVATGTRLQVTQNDHHLIIESYQKPITSWHQIKGAKYNSQSSNGIWLNKEYAKANSIKVGDTLPVTYNSNKVNLKVKGIIQSPNHIYFTGTQDFIAPNYSNYGYAYVSPNTLYGKLGYQEQQNIVEITGKHTNFRQVSEKIFGKRLLTYYNRQTLSDISTATDRVIEIRNLSYLFSFIFVLLATLAMYTTIQRLIKSQIGEIATFKALGFSNIQIESHYASFGLIVGVLGTIVGIIVAPLVSWFVLNSQRKMFSLPSWQISYNFSALLVMIIIVLICVFSAYFAARGGTKGLPAIYLHGTTENQGREVWLEHWHGLWKHLTYTSRWGLRDVFINRTRTLMGIVGVAGGMMLTIAGIGMPQSMNHLINKTYNNDYSYHQRVNVNNINSFKQSHPQAKQWLQVNQAHFSPDDGYNRSLIIVDRGQFVNVKTTEGKHIQDGGLYVTHGFAQRAKIHKGNHLKVKTFGSDKQYTFKVKGIVNSETNQGAYITAHTWQKAHGFYQPSILLTDKNYQHSKENTTSIVSINEQKKNAHNFINSLMSIFALIIFFGALLIIIVLYNLGSLSFIERTRDYATLRVLGIHKKELQELTLIENLITTLIGWVVGIPAGIWFLGRYVDTFSTINLEYTRYYNWQTILLSSLFVWLCSLSTTLFISRRIKNIDMVQALKGVE</sequence>
<evidence type="ECO:0000256" key="5">
    <source>
        <dbReference type="ARBA" id="ARBA00023136"/>
    </source>
</evidence>
<dbReference type="InterPro" id="IPR003838">
    <property type="entry name" value="ABC3_permease_C"/>
</dbReference>
<gene>
    <name evidence="8" type="ORF">GWG61_07875</name>
</gene>
<keyword evidence="2" id="KW-1003">Cell membrane</keyword>
<accession>A0A6B2FUJ1</accession>
<evidence type="ECO:0000256" key="6">
    <source>
        <dbReference type="SAM" id="Phobius"/>
    </source>
</evidence>
<feature type="transmembrane region" description="Helical" evidence="6">
    <location>
        <begin position="303"/>
        <end position="327"/>
    </location>
</feature>
<feature type="transmembrane region" description="Helical" evidence="6">
    <location>
        <begin position="347"/>
        <end position="366"/>
    </location>
</feature>
<dbReference type="RefSeq" id="WP_162014196.1">
    <property type="nucleotide sequence ID" value="NZ_CAZZQF010000002.1"/>
</dbReference>
<dbReference type="GO" id="GO:0005886">
    <property type="term" value="C:plasma membrane"/>
    <property type="evidence" value="ECO:0007669"/>
    <property type="project" value="UniProtKB-SubCell"/>
</dbReference>
<feature type="transmembrane region" description="Helical" evidence="6">
    <location>
        <begin position="420"/>
        <end position="439"/>
    </location>
</feature>
<feature type="transmembrane region" description="Helical" evidence="6">
    <location>
        <begin position="21"/>
        <end position="40"/>
    </location>
</feature>
<evidence type="ECO:0000256" key="1">
    <source>
        <dbReference type="ARBA" id="ARBA00004651"/>
    </source>
</evidence>
<evidence type="ECO:0000313" key="8">
    <source>
        <dbReference type="EMBL" id="NDJ74391.1"/>
    </source>
</evidence>
<feature type="transmembrane region" description="Helical" evidence="6">
    <location>
        <begin position="712"/>
        <end position="733"/>
    </location>
</feature>
<proteinExistence type="predicted"/>
<feature type="domain" description="ABC3 transporter permease C-terminal" evidence="7">
    <location>
        <begin position="255"/>
        <end position="367"/>
    </location>
</feature>